<dbReference type="Proteomes" id="UP000236416">
    <property type="component" value="Unassembled WGS sequence"/>
</dbReference>
<evidence type="ECO:0000313" key="2">
    <source>
        <dbReference type="Proteomes" id="UP000236416"/>
    </source>
</evidence>
<dbReference type="InterPro" id="IPR017136">
    <property type="entry name" value="UCP037205"/>
</dbReference>
<evidence type="ECO:0000313" key="1">
    <source>
        <dbReference type="EMBL" id="POB00191.1"/>
    </source>
</evidence>
<dbReference type="Pfam" id="PF10013">
    <property type="entry name" value="DUF2256"/>
    <property type="match status" value="1"/>
</dbReference>
<proteinExistence type="predicted"/>
<keyword evidence="2" id="KW-1185">Reference proteome</keyword>
<protein>
    <submittedName>
        <fullName evidence="1">DUF2256 domain-containing protein</fullName>
    </submittedName>
</protein>
<organism evidence="1 2">
    <name type="scientific">Chromobacterium sinusclupearum</name>
    <dbReference type="NCBI Taxonomy" id="2077146"/>
    <lineage>
        <taxon>Bacteria</taxon>
        <taxon>Pseudomonadati</taxon>
        <taxon>Pseudomonadota</taxon>
        <taxon>Betaproteobacteria</taxon>
        <taxon>Neisseriales</taxon>
        <taxon>Chromobacteriaceae</taxon>
        <taxon>Chromobacterium</taxon>
    </lineage>
</organism>
<reference evidence="1 2" key="1">
    <citation type="submission" date="2018-01" db="EMBL/GenBank/DDBJ databases">
        <title>Genomic Sequence of Chromobacterium MWU13-2610 from wild cranberry bogs within the Cape Cod National Seashore.</title>
        <authorList>
            <person name="O'Hara-Hanley K."/>
            <person name="Soby S."/>
            <person name="Harrison A."/>
        </authorList>
    </citation>
    <scope>NUCLEOTIDE SEQUENCE [LARGE SCALE GENOMIC DNA]</scope>
    <source>
        <strain evidence="1 2">MWU13-2610</strain>
    </source>
</reference>
<sequence>METRIFMNNTAALPFNHGSACDRTISWHAIWRACRDAVQPCSERCRRVKDRA</sequence>
<name>A0A2K4MSW3_9NEIS</name>
<accession>A0A2K4MSW3</accession>
<dbReference type="AlphaFoldDB" id="A0A2K4MSW3"/>
<gene>
    <name evidence="1" type="ORF">C2134_02680</name>
</gene>
<comment type="caution">
    <text evidence="1">The sequence shown here is derived from an EMBL/GenBank/DDBJ whole genome shotgun (WGS) entry which is preliminary data.</text>
</comment>
<dbReference type="EMBL" id="PPTF01000011">
    <property type="protein sequence ID" value="POB00191.1"/>
    <property type="molecule type" value="Genomic_DNA"/>
</dbReference>